<protein>
    <submittedName>
        <fullName evidence="1">Uncharacterized protein</fullName>
    </submittedName>
</protein>
<evidence type="ECO:0000313" key="1">
    <source>
        <dbReference type="EMBL" id="MPN28681.1"/>
    </source>
</evidence>
<dbReference type="AlphaFoldDB" id="A0A645GP42"/>
<proteinExistence type="predicted"/>
<organism evidence="1">
    <name type="scientific">bioreactor metagenome</name>
    <dbReference type="NCBI Taxonomy" id="1076179"/>
    <lineage>
        <taxon>unclassified sequences</taxon>
        <taxon>metagenomes</taxon>
        <taxon>ecological metagenomes</taxon>
    </lineage>
</organism>
<accession>A0A645GP42</accession>
<reference evidence="1" key="1">
    <citation type="submission" date="2019-08" db="EMBL/GenBank/DDBJ databases">
        <authorList>
            <person name="Kucharzyk K."/>
            <person name="Murdoch R.W."/>
            <person name="Higgins S."/>
            <person name="Loffler F."/>
        </authorList>
    </citation>
    <scope>NUCLEOTIDE SEQUENCE</scope>
</reference>
<comment type="caution">
    <text evidence="1">The sequence shown here is derived from an EMBL/GenBank/DDBJ whole genome shotgun (WGS) entry which is preliminary data.</text>
</comment>
<sequence>MIERPSYVFDLIFSIPEIVFNCSSKTSVTSLSITVGLAPCIVVETATRGKSTSGTRSIPMFFIANKPKKIRANVPINTVTGLRKEKSVIFIVFLLQAKLINHVAQMM</sequence>
<name>A0A645GP42_9ZZZZ</name>
<gene>
    <name evidence="1" type="ORF">SDC9_176125</name>
</gene>
<dbReference type="EMBL" id="VSSQ01079055">
    <property type="protein sequence ID" value="MPN28681.1"/>
    <property type="molecule type" value="Genomic_DNA"/>
</dbReference>